<organism evidence="1 2">
    <name type="scientific">Hoylesella shahii DSM 15611 = JCM 12083</name>
    <dbReference type="NCBI Taxonomy" id="1122991"/>
    <lineage>
        <taxon>Bacteria</taxon>
        <taxon>Pseudomonadati</taxon>
        <taxon>Bacteroidota</taxon>
        <taxon>Bacteroidia</taxon>
        <taxon>Bacteroidales</taxon>
        <taxon>Prevotellaceae</taxon>
        <taxon>Hoylesella</taxon>
    </lineage>
</organism>
<evidence type="ECO:0000313" key="1">
    <source>
        <dbReference type="EMBL" id="PXX20252.1"/>
    </source>
</evidence>
<sequence>MSLGSKDLGNEFVNGQERSFAARKQYITNLKTPLFQLLKSSWVKCPKTFRLEGVSHLFTFSLFHL</sequence>
<dbReference type="STRING" id="1122991.GCA_000613445_00848"/>
<keyword evidence="2" id="KW-1185">Reference proteome</keyword>
<proteinExistence type="predicted"/>
<gene>
    <name evidence="1" type="ORF">EJ73_02157</name>
</gene>
<name>A0A318I6X3_9BACT</name>
<comment type="caution">
    <text evidence="1">The sequence shown here is derived from an EMBL/GenBank/DDBJ whole genome shotgun (WGS) entry which is preliminary data.</text>
</comment>
<protein>
    <submittedName>
        <fullName evidence="1">Uncharacterized protein</fullName>
    </submittedName>
</protein>
<dbReference type="EMBL" id="QJJX01000029">
    <property type="protein sequence ID" value="PXX20252.1"/>
    <property type="molecule type" value="Genomic_DNA"/>
</dbReference>
<evidence type="ECO:0000313" key="2">
    <source>
        <dbReference type="Proteomes" id="UP000248314"/>
    </source>
</evidence>
<reference evidence="1 2" key="1">
    <citation type="submission" date="2018-05" db="EMBL/GenBank/DDBJ databases">
        <title>Genomic Encyclopedia of Type Strains, Phase I: the one thousand microbial genomes (KMG-I) project.</title>
        <authorList>
            <person name="Kyrpides N."/>
        </authorList>
    </citation>
    <scope>NUCLEOTIDE SEQUENCE [LARGE SCALE GENOMIC DNA]</scope>
    <source>
        <strain evidence="1 2">DSM 15611</strain>
    </source>
</reference>
<accession>A0A318I6X3</accession>
<dbReference type="AlphaFoldDB" id="A0A318I6X3"/>
<dbReference type="Proteomes" id="UP000248314">
    <property type="component" value="Unassembled WGS sequence"/>
</dbReference>